<evidence type="ECO:0000313" key="1">
    <source>
        <dbReference type="EMBL" id="MBX38385.1"/>
    </source>
</evidence>
<reference evidence="1" key="1">
    <citation type="submission" date="2018-02" db="EMBL/GenBank/DDBJ databases">
        <title>Rhizophora mucronata_Transcriptome.</title>
        <authorList>
            <person name="Meera S.P."/>
            <person name="Sreeshan A."/>
            <person name="Augustine A."/>
        </authorList>
    </citation>
    <scope>NUCLEOTIDE SEQUENCE</scope>
    <source>
        <tissue evidence="1">Leaf</tissue>
    </source>
</reference>
<sequence>MTRNHCKTFVVAVAASVAICKLIYT</sequence>
<proteinExistence type="predicted"/>
<name>A0A2P2N7H1_RHIMU</name>
<dbReference type="EMBL" id="GGEC01057901">
    <property type="protein sequence ID" value="MBX38385.1"/>
    <property type="molecule type" value="Transcribed_RNA"/>
</dbReference>
<accession>A0A2P2N7H1</accession>
<dbReference type="AlphaFoldDB" id="A0A2P2N7H1"/>
<protein>
    <submittedName>
        <fullName evidence="1">Uncharacterized protein</fullName>
    </submittedName>
</protein>
<organism evidence="1">
    <name type="scientific">Rhizophora mucronata</name>
    <name type="common">Asiatic mangrove</name>
    <dbReference type="NCBI Taxonomy" id="61149"/>
    <lineage>
        <taxon>Eukaryota</taxon>
        <taxon>Viridiplantae</taxon>
        <taxon>Streptophyta</taxon>
        <taxon>Embryophyta</taxon>
        <taxon>Tracheophyta</taxon>
        <taxon>Spermatophyta</taxon>
        <taxon>Magnoliopsida</taxon>
        <taxon>eudicotyledons</taxon>
        <taxon>Gunneridae</taxon>
        <taxon>Pentapetalae</taxon>
        <taxon>rosids</taxon>
        <taxon>fabids</taxon>
        <taxon>Malpighiales</taxon>
        <taxon>Rhizophoraceae</taxon>
        <taxon>Rhizophora</taxon>
    </lineage>
</organism>